<evidence type="ECO:0000313" key="1">
    <source>
        <dbReference type="EMBL" id="RXH78314.1"/>
    </source>
</evidence>
<name>A0A498I810_MALDO</name>
<dbReference type="AlphaFoldDB" id="A0A498I810"/>
<gene>
    <name evidence="1" type="ORF">DVH24_001832</name>
</gene>
<accession>A0A498I810</accession>
<dbReference type="EMBL" id="RDQH01000339">
    <property type="protein sequence ID" value="RXH78314.1"/>
    <property type="molecule type" value="Genomic_DNA"/>
</dbReference>
<keyword evidence="2" id="KW-1185">Reference proteome</keyword>
<reference evidence="1 2" key="1">
    <citation type="submission" date="2018-10" db="EMBL/GenBank/DDBJ databases">
        <title>A high-quality apple genome assembly.</title>
        <authorList>
            <person name="Hu J."/>
        </authorList>
    </citation>
    <scope>NUCLEOTIDE SEQUENCE [LARGE SCALE GENOMIC DNA]</scope>
    <source>
        <strain evidence="2">cv. HFTH1</strain>
        <tissue evidence="1">Young leaf</tissue>
    </source>
</reference>
<proteinExistence type="predicted"/>
<comment type="caution">
    <text evidence="1">The sequence shown here is derived from an EMBL/GenBank/DDBJ whole genome shotgun (WGS) entry which is preliminary data.</text>
</comment>
<organism evidence="1 2">
    <name type="scientific">Malus domestica</name>
    <name type="common">Apple</name>
    <name type="synonym">Pyrus malus</name>
    <dbReference type="NCBI Taxonomy" id="3750"/>
    <lineage>
        <taxon>Eukaryota</taxon>
        <taxon>Viridiplantae</taxon>
        <taxon>Streptophyta</taxon>
        <taxon>Embryophyta</taxon>
        <taxon>Tracheophyta</taxon>
        <taxon>Spermatophyta</taxon>
        <taxon>Magnoliopsida</taxon>
        <taxon>eudicotyledons</taxon>
        <taxon>Gunneridae</taxon>
        <taxon>Pentapetalae</taxon>
        <taxon>rosids</taxon>
        <taxon>fabids</taxon>
        <taxon>Rosales</taxon>
        <taxon>Rosaceae</taxon>
        <taxon>Amygdaloideae</taxon>
        <taxon>Maleae</taxon>
        <taxon>Malus</taxon>
    </lineage>
</organism>
<dbReference type="Proteomes" id="UP000290289">
    <property type="component" value="Chromosome 13"/>
</dbReference>
<sequence length="76" mass="8394">MGVRLADIHLSQTLRKAGALCTGYDLYSRASYCRSQAILAVVGKEGDEVYIKPEERKDNAVQKITSTKKDVLHGEP</sequence>
<protein>
    <submittedName>
        <fullName evidence="1">Uncharacterized protein</fullName>
    </submittedName>
</protein>
<evidence type="ECO:0000313" key="2">
    <source>
        <dbReference type="Proteomes" id="UP000290289"/>
    </source>
</evidence>